<evidence type="ECO:0000313" key="3">
    <source>
        <dbReference type="Proteomes" id="UP001378188"/>
    </source>
</evidence>
<comment type="caution">
    <text evidence="2">The sequence shown here is derived from an EMBL/GenBank/DDBJ whole genome shotgun (WGS) entry which is preliminary data.</text>
</comment>
<dbReference type="EMBL" id="JAZHOF010000001">
    <property type="protein sequence ID" value="MEJ8570491.1"/>
    <property type="molecule type" value="Genomic_DNA"/>
</dbReference>
<keyword evidence="3" id="KW-1185">Reference proteome</keyword>
<feature type="domain" description="Glyoxalase-like" evidence="1">
    <location>
        <begin position="5"/>
        <end position="170"/>
    </location>
</feature>
<proteinExistence type="predicted"/>
<gene>
    <name evidence="2" type="ORF">V3328_03350</name>
</gene>
<dbReference type="SUPFAM" id="SSF54593">
    <property type="entry name" value="Glyoxalase/Bleomycin resistance protein/Dihydroxybiphenyl dioxygenase"/>
    <property type="match status" value="1"/>
</dbReference>
<dbReference type="InterPro" id="IPR029068">
    <property type="entry name" value="Glyas_Bleomycin-R_OHBP_Dase"/>
</dbReference>
<evidence type="ECO:0000259" key="1">
    <source>
        <dbReference type="Pfam" id="PF13468"/>
    </source>
</evidence>
<sequence length="215" mass="22522">MSRPVDHIVWAHWDLDEAIARLHALTGIEAKRGGVHPGRGTRNAIIALGPACYLEILAPDPGQTLSGTVGARLLDLDEPEIVGVMLASADLEGAKAAYAAHGVDCTGPFEAERKTSDGDTLHWRLLLPIDPPWGNLSPMLIDWGQTPNPATAAPGGCSLVGYEVGHPDGAGLKSLCTQIDAEIEVVASDKPYSRATLDGPAGRTVLSGARIDVTL</sequence>
<dbReference type="Pfam" id="PF13468">
    <property type="entry name" value="Glyoxalase_3"/>
    <property type="match status" value="1"/>
</dbReference>
<reference evidence="2 3" key="1">
    <citation type="submission" date="2024-02" db="EMBL/GenBank/DDBJ databases">
        <title>Genome analysis and characterization of Microbaculum marinisediminis sp. nov., isolated from marine sediment.</title>
        <authorList>
            <person name="Du Z.-J."/>
            <person name="Ye Y.-Q."/>
            <person name="Zhang Z.-R."/>
            <person name="Yuan S.-M."/>
            <person name="Zhang X.-Y."/>
        </authorList>
    </citation>
    <scope>NUCLEOTIDE SEQUENCE [LARGE SCALE GENOMIC DNA]</scope>
    <source>
        <strain evidence="2 3">SDUM1044001</strain>
    </source>
</reference>
<dbReference type="AlphaFoldDB" id="A0AAW9RSI5"/>
<dbReference type="PANTHER" id="PTHR40265:SF1">
    <property type="entry name" value="GLYOXALASE-LIKE DOMAIN-CONTAINING PROTEIN"/>
    <property type="match status" value="1"/>
</dbReference>
<dbReference type="RefSeq" id="WP_340328219.1">
    <property type="nucleotide sequence ID" value="NZ_JAZHOF010000001.1"/>
</dbReference>
<dbReference type="Gene3D" id="3.10.180.10">
    <property type="entry name" value="2,3-Dihydroxybiphenyl 1,2-Dioxygenase, domain 1"/>
    <property type="match status" value="1"/>
</dbReference>
<dbReference type="Proteomes" id="UP001378188">
    <property type="component" value="Unassembled WGS sequence"/>
</dbReference>
<accession>A0AAW9RSI5</accession>
<protein>
    <submittedName>
        <fullName evidence="2">VOC family protein</fullName>
    </submittedName>
</protein>
<organism evidence="2 3">
    <name type="scientific">Microbaculum marinum</name>
    <dbReference type="NCBI Taxonomy" id="1764581"/>
    <lineage>
        <taxon>Bacteria</taxon>
        <taxon>Pseudomonadati</taxon>
        <taxon>Pseudomonadota</taxon>
        <taxon>Alphaproteobacteria</taxon>
        <taxon>Hyphomicrobiales</taxon>
        <taxon>Tepidamorphaceae</taxon>
        <taxon>Microbaculum</taxon>
    </lineage>
</organism>
<name>A0AAW9RSI5_9HYPH</name>
<dbReference type="InterPro" id="IPR025870">
    <property type="entry name" value="Glyoxalase-like_dom"/>
</dbReference>
<evidence type="ECO:0000313" key="2">
    <source>
        <dbReference type="EMBL" id="MEJ8570491.1"/>
    </source>
</evidence>
<dbReference type="PANTHER" id="PTHR40265">
    <property type="entry name" value="BLL2707 PROTEIN"/>
    <property type="match status" value="1"/>
</dbReference>